<dbReference type="PANTHER" id="PTHR23534">
    <property type="entry name" value="MFS PERMEASE"/>
    <property type="match status" value="1"/>
</dbReference>
<name>A0ABS6Q8H2_9PSED</name>
<proteinExistence type="predicted"/>
<feature type="transmembrane region" description="Helical" evidence="4">
    <location>
        <begin position="164"/>
        <end position="188"/>
    </location>
</feature>
<evidence type="ECO:0000313" key="6">
    <source>
        <dbReference type="Proteomes" id="UP000609530"/>
    </source>
</evidence>
<evidence type="ECO:0000256" key="3">
    <source>
        <dbReference type="ARBA" id="ARBA00023136"/>
    </source>
</evidence>
<evidence type="ECO:0000313" key="5">
    <source>
        <dbReference type="EMBL" id="MBV4490233.1"/>
    </source>
</evidence>
<organism evidence="5 6">
    <name type="scientific">Pseudomonas oryzicola</name>
    <dbReference type="NCBI Taxonomy" id="485876"/>
    <lineage>
        <taxon>Bacteria</taxon>
        <taxon>Pseudomonadati</taxon>
        <taxon>Pseudomonadota</taxon>
        <taxon>Gammaproteobacteria</taxon>
        <taxon>Pseudomonadales</taxon>
        <taxon>Pseudomonadaceae</taxon>
        <taxon>Pseudomonas</taxon>
    </lineage>
</organism>
<dbReference type="Gene3D" id="1.20.1250.20">
    <property type="entry name" value="MFS general substrate transporter like domains"/>
    <property type="match status" value="1"/>
</dbReference>
<protein>
    <submittedName>
        <fullName evidence="5">MFS transporter</fullName>
    </submittedName>
</protein>
<dbReference type="SUPFAM" id="SSF103473">
    <property type="entry name" value="MFS general substrate transporter"/>
    <property type="match status" value="1"/>
</dbReference>
<keyword evidence="6" id="KW-1185">Reference proteome</keyword>
<feature type="transmembrane region" description="Helical" evidence="4">
    <location>
        <begin position="209"/>
        <end position="232"/>
    </location>
</feature>
<feature type="transmembrane region" description="Helical" evidence="4">
    <location>
        <begin position="134"/>
        <end position="152"/>
    </location>
</feature>
<feature type="transmembrane region" description="Helical" evidence="4">
    <location>
        <begin position="367"/>
        <end position="387"/>
    </location>
</feature>
<feature type="transmembrane region" description="Helical" evidence="4">
    <location>
        <begin position="46"/>
        <end position="62"/>
    </location>
</feature>
<evidence type="ECO:0000256" key="4">
    <source>
        <dbReference type="SAM" id="Phobius"/>
    </source>
</evidence>
<feature type="transmembrane region" description="Helical" evidence="4">
    <location>
        <begin position="74"/>
        <end position="92"/>
    </location>
</feature>
<gene>
    <name evidence="5" type="ORF">HU760_006410</name>
</gene>
<dbReference type="PANTHER" id="PTHR23534:SF1">
    <property type="entry name" value="MAJOR FACILITATOR SUPERFAMILY PROTEIN"/>
    <property type="match status" value="1"/>
</dbReference>
<dbReference type="InterPro" id="IPR011701">
    <property type="entry name" value="MFS"/>
</dbReference>
<comment type="caution">
    <text evidence="5">The sequence shown here is derived from an EMBL/GenBank/DDBJ whole genome shotgun (WGS) entry which is preliminary data.</text>
</comment>
<evidence type="ECO:0000256" key="1">
    <source>
        <dbReference type="ARBA" id="ARBA00022692"/>
    </source>
</evidence>
<feature type="transmembrane region" description="Helical" evidence="4">
    <location>
        <begin position="98"/>
        <end position="122"/>
    </location>
</feature>
<dbReference type="Pfam" id="PF07690">
    <property type="entry name" value="MFS_1"/>
    <property type="match status" value="1"/>
</dbReference>
<feature type="transmembrane region" description="Helical" evidence="4">
    <location>
        <begin position="252"/>
        <end position="270"/>
    </location>
</feature>
<keyword evidence="2 4" id="KW-1133">Transmembrane helix</keyword>
<reference evidence="5 6" key="1">
    <citation type="journal article" date="2020" name="Microorganisms">
        <title>Reliable Identification of Environmental Pseudomonas Isolates Using the rpoD Gene.</title>
        <authorList>
            <consortium name="The Broad Institute Genome Sequencing Platform"/>
            <person name="Girard L."/>
            <person name="Lood C."/>
            <person name="Rokni-Zadeh H."/>
            <person name="van Noort V."/>
            <person name="Lavigne R."/>
            <person name="De Mot R."/>
        </authorList>
    </citation>
    <scope>NUCLEOTIDE SEQUENCE [LARGE SCALE GENOMIC DNA]</scope>
    <source>
        <strain evidence="5 6">RD9SR1</strain>
    </source>
</reference>
<dbReference type="Proteomes" id="UP000609530">
    <property type="component" value="Unassembled WGS sequence"/>
</dbReference>
<feature type="transmembrane region" description="Helical" evidence="4">
    <location>
        <begin position="343"/>
        <end position="361"/>
    </location>
</feature>
<feature type="transmembrane region" description="Helical" evidence="4">
    <location>
        <begin position="301"/>
        <end position="323"/>
    </location>
</feature>
<sequence>MSSTLPRRTYLYFTAQSINLTTAVMSVTMAAIVGAALAPAATWSTVPYGFQFLCMMLATYPASRVMSRIGRKRAFMLGSIPLAVSGISGYLAVQEQHFAILVISHSALGIYIAFANFNRFAATDNLAQSLKPKALSLVVAGGVIAAVIGPALTEWLRDVGGYPLFALCYAAFVGLAAMSLLIAACLPGDAAGATREPAKNPPGATNEPLSPVLAVAMAVAALGYGVMNLLMIQASMHMKHMHEDFSDVRLAIQWHVVAMFAPSFFTGAIIHRLGIRSTICAGLGLLIGCTAMNMWSHSYAVMTLSLIALGLGWNLTYVGGGALLMQTLQNSPSAMHMQGKNDLAIALFATVGAFSPSLLLGSVGWNGTNAICMALCIVLLLASGYALRGPVPGRACAVQVRRRGTS</sequence>
<dbReference type="InterPro" id="IPR036259">
    <property type="entry name" value="MFS_trans_sf"/>
</dbReference>
<dbReference type="RefSeq" id="WP_186677770.1">
    <property type="nucleotide sequence ID" value="NZ_JABWRZ020000001.1"/>
</dbReference>
<evidence type="ECO:0000256" key="2">
    <source>
        <dbReference type="ARBA" id="ARBA00022989"/>
    </source>
</evidence>
<feature type="transmembrane region" description="Helical" evidence="4">
    <location>
        <begin position="277"/>
        <end position="295"/>
    </location>
</feature>
<dbReference type="EMBL" id="JABWRZ020000001">
    <property type="protein sequence ID" value="MBV4490233.1"/>
    <property type="molecule type" value="Genomic_DNA"/>
</dbReference>
<keyword evidence="1 4" id="KW-0812">Transmembrane</keyword>
<feature type="transmembrane region" description="Helical" evidence="4">
    <location>
        <begin position="20"/>
        <end position="40"/>
    </location>
</feature>
<accession>A0ABS6Q8H2</accession>
<keyword evidence="3 4" id="KW-0472">Membrane</keyword>